<dbReference type="Proteomes" id="UP001595681">
    <property type="component" value="Unassembled WGS sequence"/>
</dbReference>
<accession>A0ABV7NK18</accession>
<organism evidence="1 2">
    <name type="scientific">Sphingobium rhizovicinum</name>
    <dbReference type="NCBI Taxonomy" id="432308"/>
    <lineage>
        <taxon>Bacteria</taxon>
        <taxon>Pseudomonadati</taxon>
        <taxon>Pseudomonadota</taxon>
        <taxon>Alphaproteobacteria</taxon>
        <taxon>Sphingomonadales</taxon>
        <taxon>Sphingomonadaceae</taxon>
        <taxon>Sphingobium</taxon>
    </lineage>
</organism>
<comment type="caution">
    <text evidence="1">The sequence shown here is derived from an EMBL/GenBank/DDBJ whole genome shotgun (WGS) entry which is preliminary data.</text>
</comment>
<keyword evidence="2" id="KW-1185">Reference proteome</keyword>
<sequence>MSDPSDLEEKIESASEAFAAEIGGLATRSFVREGILKQAVVSVIWALFREMPEERDALADILDDWPSIIRDANVEDKRQQNARSGEDGQ</sequence>
<evidence type="ECO:0008006" key="3">
    <source>
        <dbReference type="Google" id="ProtNLM"/>
    </source>
</evidence>
<gene>
    <name evidence="1" type="ORF">ACFOKF_16360</name>
</gene>
<dbReference type="EMBL" id="JBHRVU010000004">
    <property type="protein sequence ID" value="MFC3442749.1"/>
    <property type="molecule type" value="Genomic_DNA"/>
</dbReference>
<dbReference type="RefSeq" id="WP_380796978.1">
    <property type="nucleotide sequence ID" value="NZ_JBHRVU010000004.1"/>
</dbReference>
<evidence type="ECO:0000313" key="1">
    <source>
        <dbReference type="EMBL" id="MFC3442749.1"/>
    </source>
</evidence>
<evidence type="ECO:0000313" key="2">
    <source>
        <dbReference type="Proteomes" id="UP001595681"/>
    </source>
</evidence>
<reference evidence="2" key="1">
    <citation type="journal article" date="2019" name="Int. J. Syst. Evol. Microbiol.">
        <title>The Global Catalogue of Microorganisms (GCM) 10K type strain sequencing project: providing services to taxonomists for standard genome sequencing and annotation.</title>
        <authorList>
            <consortium name="The Broad Institute Genomics Platform"/>
            <consortium name="The Broad Institute Genome Sequencing Center for Infectious Disease"/>
            <person name="Wu L."/>
            <person name="Ma J."/>
        </authorList>
    </citation>
    <scope>NUCLEOTIDE SEQUENCE [LARGE SCALE GENOMIC DNA]</scope>
    <source>
        <strain evidence="2">CCM 7491</strain>
    </source>
</reference>
<proteinExistence type="predicted"/>
<name>A0ABV7NK18_9SPHN</name>
<protein>
    <recommendedName>
        <fullName evidence="3">DUF2267 domain-containing protein</fullName>
    </recommendedName>
</protein>